<protein>
    <recommendedName>
        <fullName evidence="1">W2 domain-containing protein</fullName>
    </recommendedName>
</protein>
<evidence type="ECO:0000313" key="2">
    <source>
        <dbReference type="EMBL" id="KAF7990913.1"/>
    </source>
</evidence>
<dbReference type="AlphaFoldDB" id="A0A834XP91"/>
<dbReference type="InterPro" id="IPR016024">
    <property type="entry name" value="ARM-type_fold"/>
</dbReference>
<accession>A0A834XP91</accession>
<comment type="caution">
    <text evidence="2">The sequence shown here is derived from an EMBL/GenBank/DDBJ whole genome shotgun (WGS) entry which is preliminary data.</text>
</comment>
<evidence type="ECO:0000259" key="1">
    <source>
        <dbReference type="PROSITE" id="PS51363"/>
    </source>
</evidence>
<dbReference type="Proteomes" id="UP000639338">
    <property type="component" value="Unassembled WGS sequence"/>
</dbReference>
<dbReference type="SUPFAM" id="SSF48371">
    <property type="entry name" value="ARM repeat"/>
    <property type="match status" value="1"/>
</dbReference>
<feature type="domain" description="W2" evidence="1">
    <location>
        <begin position="180"/>
        <end position="394"/>
    </location>
</feature>
<organism evidence="2 3">
    <name type="scientific">Aphidius gifuensis</name>
    <name type="common">Parasitoid wasp</name>
    <dbReference type="NCBI Taxonomy" id="684658"/>
    <lineage>
        <taxon>Eukaryota</taxon>
        <taxon>Metazoa</taxon>
        <taxon>Ecdysozoa</taxon>
        <taxon>Arthropoda</taxon>
        <taxon>Hexapoda</taxon>
        <taxon>Insecta</taxon>
        <taxon>Pterygota</taxon>
        <taxon>Neoptera</taxon>
        <taxon>Endopterygota</taxon>
        <taxon>Hymenoptera</taxon>
        <taxon>Apocrita</taxon>
        <taxon>Ichneumonoidea</taxon>
        <taxon>Braconidae</taxon>
        <taxon>Aphidiinae</taxon>
        <taxon>Aphidius</taxon>
    </lineage>
</organism>
<dbReference type="Gene3D" id="1.25.40.180">
    <property type="match status" value="2"/>
</dbReference>
<dbReference type="EMBL" id="JACMRX010000004">
    <property type="protein sequence ID" value="KAF7990913.1"/>
    <property type="molecule type" value="Genomic_DNA"/>
</dbReference>
<dbReference type="OrthoDB" id="514777at2759"/>
<dbReference type="InterPro" id="IPR003307">
    <property type="entry name" value="W2_domain"/>
</dbReference>
<reference evidence="2 3" key="1">
    <citation type="submission" date="2020-08" db="EMBL/GenBank/DDBJ databases">
        <title>Aphidius gifuensis genome sequencing and assembly.</title>
        <authorList>
            <person name="Du Z."/>
        </authorList>
    </citation>
    <scope>NUCLEOTIDE SEQUENCE [LARGE SCALE GENOMIC DNA]</scope>
    <source>
        <strain evidence="2">YNYX2018</strain>
        <tissue evidence="2">Adults</tissue>
    </source>
</reference>
<evidence type="ECO:0000313" key="3">
    <source>
        <dbReference type="Proteomes" id="UP000639338"/>
    </source>
</evidence>
<proteinExistence type="predicted"/>
<keyword evidence="3" id="KW-1185">Reference proteome</keyword>
<sequence length="457" mass="53235">MDQKKSNVKMDQRIKTLIDVSQRVSDTNRFIEIAIERVKTKIRCSAYPEFIRRSLQLLNREELFEVREKYWSMIAQMIINNMFPLPLFQSEYRKMLEETTGNDLLWTYRVEILKTLIIRGAYPLKELISTTSGLKKRGLVGKLVGKLFKILVESEGKTSIAEKWNDSGIEWNDLLDKSLEDLDEIISMNDLQFLTICETDQLSNRLFELLRESSPHDKTCIIRNWINENVVEEKTKKPKFVRMLFTAILESGIDLKESSKYFFGEIQYYQPNRSKIINHLPLMEDYIDDNLESELQCLYALTRVSHQYGHPPGFAYDIIKELHQQDHISIDAIFKWVSNKDDTELLGHREAIMDLLSRPLSLNFESNSQKLPVKLQLQKKTAATQTLSSDFDGNIPNKNEIMVYCDVDKYKSVIDDRISKLQGYEALSKNLDEMAKTIGKFSDDIVDLLENLDDIVE</sequence>
<dbReference type="PROSITE" id="PS51363">
    <property type="entry name" value="W2"/>
    <property type="match status" value="1"/>
</dbReference>
<gene>
    <name evidence="2" type="ORF">HCN44_000718</name>
</gene>
<name>A0A834XP91_APHGI</name>